<dbReference type="Proteomes" id="UP000004184">
    <property type="component" value="Unassembled WGS sequence"/>
</dbReference>
<keyword evidence="3" id="KW-1185">Reference proteome</keyword>
<dbReference type="HOGENOM" id="CLU_2940070_0_0_11"/>
<sequence length="60" mass="6572">MIHPVHHRLQRREQLTLDAAYTAIGLIVVELGGLIVRSRDSQARLIHGGGPGHLTRLAAE</sequence>
<dbReference type="EMBL" id="GG657757">
    <property type="protein sequence ID" value="EFL36509.1"/>
    <property type="molecule type" value="Genomic_DNA"/>
</dbReference>
<dbReference type="AlphaFoldDB" id="D9XAB9"/>
<reference evidence="3" key="1">
    <citation type="submission" date="2009-02" db="EMBL/GenBank/DDBJ databases">
        <title>Annotation of Streptomyces viridochromogenes strain DSM 40736.</title>
        <authorList>
            <consortium name="The Broad Institute Genome Sequencing Platform"/>
            <consortium name="Broad Institute Microbial Sequencing Center"/>
            <person name="Fischbach M."/>
            <person name="Godfrey P."/>
            <person name="Ward D."/>
            <person name="Young S."/>
            <person name="Zeng Q."/>
            <person name="Koehrsen M."/>
            <person name="Alvarado L."/>
            <person name="Berlin A.M."/>
            <person name="Bochicchio J."/>
            <person name="Borenstein D."/>
            <person name="Chapman S.B."/>
            <person name="Chen Z."/>
            <person name="Engels R."/>
            <person name="Freedman E."/>
            <person name="Gellesch M."/>
            <person name="Goldberg J."/>
            <person name="Griggs A."/>
            <person name="Gujja S."/>
            <person name="Heilman E.R."/>
            <person name="Heiman D.I."/>
            <person name="Hepburn T.A."/>
            <person name="Howarth C."/>
            <person name="Jen D."/>
            <person name="Larson L."/>
            <person name="Lewis B."/>
            <person name="Mehta T."/>
            <person name="Park D."/>
            <person name="Pearson M."/>
            <person name="Richards J."/>
            <person name="Roberts A."/>
            <person name="Saif S."/>
            <person name="Shea T.D."/>
            <person name="Shenoy N."/>
            <person name="Sisk P."/>
            <person name="Stolte C."/>
            <person name="Sykes S.N."/>
            <person name="Thomson T."/>
            <person name="Walk T."/>
            <person name="White J."/>
            <person name="Yandava C."/>
            <person name="Straight P."/>
            <person name="Clardy J."/>
            <person name="Hung D."/>
            <person name="Kolter R."/>
            <person name="Mekalanos J."/>
            <person name="Walker S."/>
            <person name="Walsh C.T."/>
            <person name="Wieland-Brown L.C."/>
            <person name="Haas B."/>
            <person name="Nusbaum C."/>
            <person name="Birren B."/>
        </authorList>
    </citation>
    <scope>NUCLEOTIDE SEQUENCE [LARGE SCALE GENOMIC DNA]</scope>
    <source>
        <strain evidence="3">DSM 40736 / JCM 4977 / BCRC 1201 / Tue 494</strain>
    </source>
</reference>
<dbReference type="RefSeq" id="WP_003994657.1">
    <property type="nucleotide sequence ID" value="NZ_GG657757.1"/>
</dbReference>
<accession>D9XAB9</accession>
<protein>
    <submittedName>
        <fullName evidence="2">Predicted protein</fullName>
    </submittedName>
</protein>
<evidence type="ECO:0000313" key="2">
    <source>
        <dbReference type="EMBL" id="EFL36509.1"/>
    </source>
</evidence>
<evidence type="ECO:0000313" key="3">
    <source>
        <dbReference type="Proteomes" id="UP000004184"/>
    </source>
</evidence>
<organism evidence="2 3">
    <name type="scientific">Streptomyces viridochromogenes (strain DSM 40736 / JCM 4977 / BCRC 1201 / Tue 494)</name>
    <dbReference type="NCBI Taxonomy" id="591159"/>
    <lineage>
        <taxon>Bacteria</taxon>
        <taxon>Bacillati</taxon>
        <taxon>Actinomycetota</taxon>
        <taxon>Actinomycetes</taxon>
        <taxon>Kitasatosporales</taxon>
        <taxon>Streptomycetaceae</taxon>
        <taxon>Streptomyces</taxon>
    </lineage>
</organism>
<name>D9XAB9_STRVT</name>
<proteinExistence type="predicted"/>
<evidence type="ECO:0000256" key="1">
    <source>
        <dbReference type="SAM" id="Phobius"/>
    </source>
</evidence>
<gene>
    <name evidence="2" type="ORF">SSQG_07027</name>
</gene>
<keyword evidence="1" id="KW-1133">Transmembrane helix</keyword>
<keyword evidence="1" id="KW-0812">Transmembrane</keyword>
<feature type="transmembrane region" description="Helical" evidence="1">
    <location>
        <begin position="19"/>
        <end position="36"/>
    </location>
</feature>
<keyword evidence="1" id="KW-0472">Membrane</keyword>